<protein>
    <recommendedName>
        <fullName evidence="1">Right handed beta helix domain-containing protein</fullName>
    </recommendedName>
</protein>
<dbReference type="InterPro" id="IPR039448">
    <property type="entry name" value="Beta_helix"/>
</dbReference>
<name>A0A239X7M5_9FLAO</name>
<organism evidence="2 3">
    <name type="scientific">Chryseobacterium taklimakanense</name>
    <dbReference type="NCBI Taxonomy" id="536441"/>
    <lineage>
        <taxon>Bacteria</taxon>
        <taxon>Pseudomonadati</taxon>
        <taxon>Bacteroidota</taxon>
        <taxon>Flavobacteriia</taxon>
        <taxon>Flavobacteriales</taxon>
        <taxon>Weeksellaceae</taxon>
        <taxon>Chryseobacterium group</taxon>
        <taxon>Chryseobacterium</taxon>
    </lineage>
</organism>
<feature type="domain" description="Right handed beta helix" evidence="1">
    <location>
        <begin position="219"/>
        <end position="377"/>
    </location>
</feature>
<dbReference type="InterPro" id="IPR012334">
    <property type="entry name" value="Pectin_lyas_fold"/>
</dbReference>
<accession>A0A239X7M5</accession>
<dbReference type="EMBL" id="LT906465">
    <property type="protein sequence ID" value="SNV42430.1"/>
    <property type="molecule type" value="Genomic_DNA"/>
</dbReference>
<dbReference type="Proteomes" id="UP000215196">
    <property type="component" value="Chromosome 1"/>
</dbReference>
<dbReference type="AlphaFoldDB" id="A0A239X7M5"/>
<dbReference type="SMART" id="SM00710">
    <property type="entry name" value="PbH1"/>
    <property type="match status" value="10"/>
</dbReference>
<dbReference type="Pfam" id="PF13229">
    <property type="entry name" value="Beta_helix"/>
    <property type="match status" value="1"/>
</dbReference>
<keyword evidence="3" id="KW-1185">Reference proteome</keyword>
<dbReference type="KEGG" id="ctak:4412677_01086"/>
<reference evidence="2 3" key="1">
    <citation type="submission" date="2017-06" db="EMBL/GenBank/DDBJ databases">
        <authorList>
            <consortium name="Pathogen Informatics"/>
        </authorList>
    </citation>
    <scope>NUCLEOTIDE SEQUENCE [LARGE SCALE GENOMIC DNA]</scope>
    <source>
        <strain evidence="2 3">NCTC13490</strain>
    </source>
</reference>
<gene>
    <name evidence="2" type="ORF">SAMEA4412677_01086</name>
</gene>
<proteinExistence type="predicted"/>
<dbReference type="InterPro" id="IPR006626">
    <property type="entry name" value="PbH1"/>
</dbReference>
<sequence>MRIKYSFIIVVFLIKSLLTFAQPKDTLVMNVVPGAGDQTAKVQRLLGTKTDRFLKLKFDKGVYKFSGTLRIKRENIMIECMPGAVFRFSSEINSGILVTHANFTISGATIKGNGRSAKDFYTGYGVLLNGASNCVIKNCTFENISGNNILFYPSGNTKGCSNNLIQNNIFRNPAFDLGKNGDEAAIMLGYSGEGYQHNNNVIQDNDIDGGFRIKIGIGIIGHGHHNIIQNNTVSNCRNYGILAYESQYFDTTLSNTFIEGNTVRNIGEHFPNKTVKGMGIYLMQSNNSTVRKNRIFNTLLNSDQTETLGAGAISVSGSPNSIIEENFIDGSFMYGITSDYSFGSKFQKNTVQNIRKSGAYFINMSDALVEGNTFKNIGETVVKGYFEHTSLPYIQAQLVTDRFKNRPTGNNFIIRNNTFYTDGDVLFFSGTKKNNGNITADNFIGNNTFYNNDIISFRKKFREVVHFRNEKKNSNFIKYNTF</sequence>
<dbReference type="Gene3D" id="2.160.20.10">
    <property type="entry name" value="Single-stranded right-handed beta-helix, Pectin lyase-like"/>
    <property type="match status" value="2"/>
</dbReference>
<dbReference type="SUPFAM" id="SSF51126">
    <property type="entry name" value="Pectin lyase-like"/>
    <property type="match status" value="2"/>
</dbReference>
<evidence type="ECO:0000313" key="2">
    <source>
        <dbReference type="EMBL" id="SNV42430.1"/>
    </source>
</evidence>
<dbReference type="InterPro" id="IPR011050">
    <property type="entry name" value="Pectin_lyase_fold/virulence"/>
</dbReference>
<evidence type="ECO:0000313" key="3">
    <source>
        <dbReference type="Proteomes" id="UP000215196"/>
    </source>
</evidence>
<evidence type="ECO:0000259" key="1">
    <source>
        <dbReference type="Pfam" id="PF13229"/>
    </source>
</evidence>